<dbReference type="CDD" id="cd23507">
    <property type="entry name" value="hydrophobin_I"/>
    <property type="match status" value="1"/>
</dbReference>
<accession>A0A8H3HTH1</accession>
<keyword evidence="3 6" id="KW-0134">Cell wall</keyword>
<evidence type="ECO:0000313" key="8">
    <source>
        <dbReference type="Proteomes" id="UP000663827"/>
    </source>
</evidence>
<organism evidence="7 8">
    <name type="scientific">Rhizoctonia solani</name>
    <dbReference type="NCBI Taxonomy" id="456999"/>
    <lineage>
        <taxon>Eukaryota</taxon>
        <taxon>Fungi</taxon>
        <taxon>Dikarya</taxon>
        <taxon>Basidiomycota</taxon>
        <taxon>Agaricomycotina</taxon>
        <taxon>Agaricomycetes</taxon>
        <taxon>Cantharellales</taxon>
        <taxon>Ceratobasidiaceae</taxon>
        <taxon>Rhizoctonia</taxon>
    </lineage>
</organism>
<dbReference type="Pfam" id="PF01185">
    <property type="entry name" value="Hydrophobin"/>
    <property type="match status" value="1"/>
</dbReference>
<dbReference type="EMBL" id="CAJNJQ010006274">
    <property type="protein sequence ID" value="CAE7225401.1"/>
    <property type="molecule type" value="Genomic_DNA"/>
</dbReference>
<comment type="caution">
    <text evidence="7">The sequence shown here is derived from an EMBL/GenBank/DDBJ whole genome shotgun (WGS) entry which is preliminary data.</text>
</comment>
<gene>
    <name evidence="7" type="ORF">RDB_LOCUS174198</name>
</gene>
<evidence type="ECO:0000256" key="5">
    <source>
        <dbReference type="ARBA" id="ARBA00023157"/>
    </source>
</evidence>
<keyword evidence="5 6" id="KW-1015">Disulfide bond</keyword>
<keyword evidence="4 6" id="KW-0964">Secreted</keyword>
<dbReference type="Proteomes" id="UP000663827">
    <property type="component" value="Unassembled WGS sequence"/>
</dbReference>
<keyword evidence="6" id="KW-0732">Signal</keyword>
<dbReference type="AlphaFoldDB" id="A0A8H3HTH1"/>
<proteinExistence type="inferred from homology"/>
<protein>
    <recommendedName>
        <fullName evidence="6">Hydrophobin</fullName>
    </recommendedName>
</protein>
<evidence type="ECO:0000256" key="1">
    <source>
        <dbReference type="ARBA" id="ARBA00004191"/>
    </source>
</evidence>
<dbReference type="GO" id="GO:0009277">
    <property type="term" value="C:fungal-type cell wall"/>
    <property type="evidence" value="ECO:0007669"/>
    <property type="project" value="InterPro"/>
</dbReference>
<dbReference type="InterPro" id="IPR001338">
    <property type="entry name" value="Class_I_Hydrophobin"/>
</dbReference>
<evidence type="ECO:0000256" key="6">
    <source>
        <dbReference type="RuleBase" id="RU365009"/>
    </source>
</evidence>
<evidence type="ECO:0000256" key="3">
    <source>
        <dbReference type="ARBA" id="ARBA00022512"/>
    </source>
</evidence>
<comment type="similarity">
    <text evidence="2 6">Belongs to the fungal hydrophobin family.</text>
</comment>
<evidence type="ECO:0000313" key="7">
    <source>
        <dbReference type="EMBL" id="CAE7225401.1"/>
    </source>
</evidence>
<evidence type="ECO:0000256" key="4">
    <source>
        <dbReference type="ARBA" id="ARBA00022525"/>
    </source>
</evidence>
<evidence type="ECO:0000256" key="2">
    <source>
        <dbReference type="ARBA" id="ARBA00010446"/>
    </source>
</evidence>
<reference evidence="7" key="1">
    <citation type="submission" date="2021-01" db="EMBL/GenBank/DDBJ databases">
        <authorList>
            <person name="Kaushik A."/>
        </authorList>
    </citation>
    <scope>NUCLEOTIDE SEQUENCE</scope>
    <source>
        <strain evidence="7">AG5</strain>
    </source>
</reference>
<dbReference type="GO" id="GO:0005199">
    <property type="term" value="F:structural constituent of cell wall"/>
    <property type="evidence" value="ECO:0007669"/>
    <property type="project" value="InterPro"/>
</dbReference>
<sequence>MHELAEALGDKAQAQVIPLFLSRSFTLVLPFYWIDSLGLLYDNSALRRASEMFRWKVCASLILGYFMIGARGIPLEYELSQGYSNSTLVTRRVCPPDNQYCCHRLYDRDRVKERAVLRDFLGLNIPFDNHLVGVSCTPMRTMRATSRECESPVVCCTGGQEYLNLVNTYCSPVDEERLKV</sequence>
<name>A0A8H3HTH1_9AGAM</name>
<comment type="subcellular location">
    <subcellularLocation>
        <location evidence="1 6">Secreted</location>
        <location evidence="1 6">Cell wall</location>
    </subcellularLocation>
</comment>